<proteinExistence type="predicted"/>
<gene>
    <name evidence="2" type="ORF">EJ06DRAFT_132448</name>
</gene>
<evidence type="ECO:0000256" key="1">
    <source>
        <dbReference type="SAM" id="Phobius"/>
    </source>
</evidence>
<keyword evidence="1" id="KW-0812">Transmembrane</keyword>
<dbReference type="EMBL" id="ML996702">
    <property type="protein sequence ID" value="KAF2397673.1"/>
    <property type="molecule type" value="Genomic_DNA"/>
</dbReference>
<evidence type="ECO:0000313" key="2">
    <source>
        <dbReference type="EMBL" id="KAF2397673.1"/>
    </source>
</evidence>
<keyword evidence="3" id="KW-1185">Reference proteome</keyword>
<keyword evidence="1" id="KW-1133">Transmembrane helix</keyword>
<accession>A0A6G1HNN5</accession>
<reference evidence="2" key="1">
    <citation type="journal article" date="2020" name="Stud. Mycol.">
        <title>101 Dothideomycetes genomes: a test case for predicting lifestyles and emergence of pathogens.</title>
        <authorList>
            <person name="Haridas S."/>
            <person name="Albert R."/>
            <person name="Binder M."/>
            <person name="Bloem J."/>
            <person name="Labutti K."/>
            <person name="Salamov A."/>
            <person name="Andreopoulos B."/>
            <person name="Baker S."/>
            <person name="Barry K."/>
            <person name="Bills G."/>
            <person name="Bluhm B."/>
            <person name="Cannon C."/>
            <person name="Castanera R."/>
            <person name="Culley D."/>
            <person name="Daum C."/>
            <person name="Ezra D."/>
            <person name="Gonzalez J."/>
            <person name="Henrissat B."/>
            <person name="Kuo A."/>
            <person name="Liang C."/>
            <person name="Lipzen A."/>
            <person name="Lutzoni F."/>
            <person name="Magnuson J."/>
            <person name="Mondo S."/>
            <person name="Nolan M."/>
            <person name="Ohm R."/>
            <person name="Pangilinan J."/>
            <person name="Park H.-J."/>
            <person name="Ramirez L."/>
            <person name="Alfaro M."/>
            <person name="Sun H."/>
            <person name="Tritt A."/>
            <person name="Yoshinaga Y."/>
            <person name="Zwiers L.-H."/>
            <person name="Turgeon B."/>
            <person name="Goodwin S."/>
            <person name="Spatafora J."/>
            <person name="Crous P."/>
            <person name="Grigoriev I."/>
        </authorList>
    </citation>
    <scope>NUCLEOTIDE SEQUENCE</scope>
    <source>
        <strain evidence="2">CBS 262.69</strain>
    </source>
</reference>
<organism evidence="2 3">
    <name type="scientific">Trichodelitschia bisporula</name>
    <dbReference type="NCBI Taxonomy" id="703511"/>
    <lineage>
        <taxon>Eukaryota</taxon>
        <taxon>Fungi</taxon>
        <taxon>Dikarya</taxon>
        <taxon>Ascomycota</taxon>
        <taxon>Pezizomycotina</taxon>
        <taxon>Dothideomycetes</taxon>
        <taxon>Dothideomycetes incertae sedis</taxon>
        <taxon>Phaeotrichales</taxon>
        <taxon>Phaeotrichaceae</taxon>
        <taxon>Trichodelitschia</taxon>
    </lineage>
</organism>
<sequence length="131" mass="14853">MPWWFMKRWQPNGPQVSSTSTSQTLASQIPTWKCSSTCASKLGINVSNSLRLKARHQTTFTSHHSRHHRHRRTVPRCRCRERGGRFSILSLGQSATVVIVVIVATVVSRHRSALPGCQWKRMLDTQNGYGV</sequence>
<evidence type="ECO:0000313" key="3">
    <source>
        <dbReference type="Proteomes" id="UP000799640"/>
    </source>
</evidence>
<keyword evidence="1" id="KW-0472">Membrane</keyword>
<dbReference type="AlphaFoldDB" id="A0A6G1HNN5"/>
<dbReference type="Proteomes" id="UP000799640">
    <property type="component" value="Unassembled WGS sequence"/>
</dbReference>
<feature type="transmembrane region" description="Helical" evidence="1">
    <location>
        <begin position="86"/>
        <end position="107"/>
    </location>
</feature>
<protein>
    <submittedName>
        <fullName evidence="2">Uncharacterized protein</fullName>
    </submittedName>
</protein>
<name>A0A6G1HNN5_9PEZI</name>